<sequence>MTDEGPGMCWCLRRCGRNTEDLLLPDGEEVTLGRGLGVTYQLKPTLCPLMISRTHCLFKQNTGGEWTVTDNKSLNGVWRNKERLEPHKAYTLSEGALIQLGVPPPNMESAEFEYMLVREHLEKLSGSLIRPLPDKTKATRTKRKFTSEDTDASGNEGPSNFSIPKFYRVSREDEDSAKSSHTTDLYKQPTVEPTASGTESRLNDSVEAEVVAPTQQQCRSTLQLSRVRQTMEEIRRLNVQMQEKQMEMQEKLNSPLENQVGANSVLAVQKELRALHNHLSNEQEQHMQSVKELKEIFEEEQQSMGSRKQVEEEHLKEQLAQALQEHTQLMQELNRSKNDFEQIIEAKNKELQETKEEKEKVFAQKEEVLNHMNDVLDNELQCIICSEHFIEAVTLNCAHSFCSYCIKSWKKRKEECPICRQEIVTETRSLVLDNCIDSMVDKLSPEMKNRRAALILERKEMVQAEESNPVLVVSDSSSFLSDTFYISSSSSDSDELGNDFWMRSEEEEYEETLFGCGTDELDSSDFESDDDEEEDSFLII</sequence>
<keyword evidence="13" id="KW-0175">Coiled coil</keyword>
<reference evidence="18" key="1">
    <citation type="journal article" date="2016" name="Nature">
        <title>Genome evolution in the allotetraploid frog Xenopus laevis.</title>
        <authorList>
            <person name="Session A.M."/>
            <person name="Uno Y."/>
            <person name="Kwon T."/>
            <person name="Chapman J.A."/>
            <person name="Toyoda A."/>
            <person name="Takahashi S."/>
            <person name="Fukui A."/>
            <person name="Hikosaka A."/>
            <person name="Suzuki A."/>
            <person name="Kondo M."/>
            <person name="van Heeringen S.J."/>
            <person name="Quigley I."/>
            <person name="Heinz S."/>
            <person name="Ogino H."/>
            <person name="Ochi H."/>
            <person name="Hellsten U."/>
            <person name="Lyons J.B."/>
            <person name="Simakov O."/>
            <person name="Putnam N."/>
            <person name="Stites J."/>
            <person name="Kuroki Y."/>
            <person name="Tanaka T."/>
            <person name="Michiue T."/>
            <person name="Watanabe M."/>
            <person name="Bogdanovic O."/>
            <person name="Lister R."/>
            <person name="Georgiou G."/>
            <person name="Paranjpe S.S."/>
            <person name="van Kruijsbergen I."/>
            <person name="Shu S."/>
            <person name="Carlson J."/>
            <person name="Kinoshita T."/>
            <person name="Ohta Y."/>
            <person name="Mawaribuchi S."/>
            <person name="Jenkins J."/>
            <person name="Grimwood J."/>
            <person name="Schmutz J."/>
            <person name="Mitros T."/>
            <person name="Mozaffari S.V."/>
            <person name="Suzuki Y."/>
            <person name="Haramoto Y."/>
            <person name="Yamamoto T.S."/>
            <person name="Takagi C."/>
            <person name="Heald R."/>
            <person name="Miller K."/>
            <person name="Haudenschild C."/>
            <person name="Kitzman J."/>
            <person name="Nakayama T."/>
            <person name="Izutsu Y."/>
            <person name="Robert J."/>
            <person name="Fortriede J."/>
            <person name="Burns K."/>
            <person name="Lotay V."/>
            <person name="Karimi K."/>
            <person name="Yasuoka Y."/>
            <person name="Dichmann D.S."/>
            <person name="Flajnik M.F."/>
            <person name="Houston D.W."/>
            <person name="Shendure J."/>
            <person name="DuPasquier L."/>
            <person name="Vize P.D."/>
            <person name="Zorn A.M."/>
            <person name="Ito M."/>
            <person name="Marcotte E.M."/>
            <person name="Wallingford J.B."/>
            <person name="Ito Y."/>
            <person name="Asashima M."/>
            <person name="Ueno N."/>
            <person name="Matsuda Y."/>
            <person name="Veenstra G.J."/>
            <person name="Fujiyama A."/>
            <person name="Harland R.M."/>
            <person name="Taira M."/>
            <person name="Rokhsar D.S."/>
        </authorList>
    </citation>
    <scope>NUCLEOTIDE SEQUENCE [LARGE SCALE GENOMIC DNA]</scope>
    <source>
        <strain evidence="18">J</strain>
    </source>
</reference>
<dbReference type="EC" id="2.3.2.27" evidence="12"/>
<dbReference type="CTD" id="380076"/>
<dbReference type="PIRSF" id="PIRSF037950">
    <property type="entry name" value="E3_ubiquit_lig_RNF8"/>
    <property type="match status" value="1"/>
</dbReference>
<evidence type="ECO:0000313" key="18">
    <source>
        <dbReference type="Proteomes" id="UP000694892"/>
    </source>
</evidence>
<name>A0A974HGY6_XENLA</name>
<feature type="region of interest" description="Disordered" evidence="14">
    <location>
        <begin position="128"/>
        <end position="205"/>
    </location>
</feature>
<feature type="compositionally biased region" description="Acidic residues" evidence="14">
    <location>
        <begin position="519"/>
        <end position="540"/>
    </location>
</feature>
<evidence type="ECO:0000256" key="12">
    <source>
        <dbReference type="PIRNR" id="PIRNR037950"/>
    </source>
</evidence>
<dbReference type="InterPro" id="IPR001841">
    <property type="entry name" value="Znf_RING"/>
</dbReference>
<dbReference type="Gene3D" id="3.30.40.10">
    <property type="entry name" value="Zinc/RING finger domain, C3HC4 (zinc finger)"/>
    <property type="match status" value="1"/>
</dbReference>
<dbReference type="OMA" id="KEEHEIC"/>
<dbReference type="Gene3D" id="2.60.200.20">
    <property type="match status" value="1"/>
</dbReference>
<evidence type="ECO:0000256" key="6">
    <source>
        <dbReference type="ARBA" id="ARBA00022786"/>
    </source>
</evidence>
<dbReference type="GeneID" id="380076"/>
<evidence type="ECO:0000256" key="8">
    <source>
        <dbReference type="ARBA" id="ARBA00022853"/>
    </source>
</evidence>
<dbReference type="Pfam" id="PF13920">
    <property type="entry name" value="zf-C3HC4_3"/>
    <property type="match status" value="1"/>
</dbReference>
<feature type="region of interest" description="Disordered" evidence="14">
    <location>
        <begin position="517"/>
        <end position="540"/>
    </location>
</feature>
<dbReference type="GO" id="GO:0008270">
    <property type="term" value="F:zinc ion binding"/>
    <property type="evidence" value="ECO:0007669"/>
    <property type="project" value="UniProtKB-KW"/>
</dbReference>
<dbReference type="GO" id="GO:0006511">
    <property type="term" value="P:ubiquitin-dependent protein catabolic process"/>
    <property type="evidence" value="ECO:0007669"/>
    <property type="project" value="TreeGrafter"/>
</dbReference>
<dbReference type="GO" id="GO:0070936">
    <property type="term" value="P:protein K48-linked ubiquitination"/>
    <property type="evidence" value="ECO:0007669"/>
    <property type="project" value="TreeGrafter"/>
</dbReference>
<dbReference type="PROSITE" id="PS50006">
    <property type="entry name" value="FHA_DOMAIN"/>
    <property type="match status" value="1"/>
</dbReference>
<dbReference type="EMBL" id="CM004475">
    <property type="protein sequence ID" value="OCT77478.1"/>
    <property type="molecule type" value="Genomic_DNA"/>
</dbReference>
<dbReference type="SUPFAM" id="SSF49879">
    <property type="entry name" value="SMAD/FHA domain"/>
    <property type="match status" value="1"/>
</dbReference>
<evidence type="ECO:0000256" key="14">
    <source>
        <dbReference type="SAM" id="MobiDB-lite"/>
    </source>
</evidence>
<dbReference type="SMR" id="A0A974HGY6"/>
<keyword evidence="3 11" id="KW-0479">Metal-binding</keyword>
<dbReference type="CDD" id="cd16535">
    <property type="entry name" value="RING-HC_RNF8"/>
    <property type="match status" value="1"/>
</dbReference>
<keyword evidence="7 11" id="KW-0862">Zinc</keyword>
<dbReference type="Xenbase" id="XB-GENE-6254223">
    <property type="gene designation" value="rnf8.S"/>
</dbReference>
<dbReference type="InterPro" id="IPR013083">
    <property type="entry name" value="Znf_RING/FYVE/PHD"/>
</dbReference>
<dbReference type="GO" id="GO:0010212">
    <property type="term" value="P:response to ionizing radiation"/>
    <property type="evidence" value="ECO:0007669"/>
    <property type="project" value="UniProtKB-UniRule"/>
</dbReference>
<evidence type="ECO:0000256" key="11">
    <source>
        <dbReference type="HAMAP-Rule" id="MF_03067"/>
    </source>
</evidence>
<evidence type="ECO:0000256" key="9">
    <source>
        <dbReference type="ARBA" id="ARBA00023204"/>
    </source>
</evidence>
<feature type="coiled-coil region" evidence="13">
    <location>
        <begin position="224"/>
        <end position="254"/>
    </location>
</feature>
<dbReference type="PANTHER" id="PTHR15067">
    <property type="entry name" value="E3 UBIQUITIN-PROTEIN LIGASE RNF8"/>
    <property type="match status" value="1"/>
</dbReference>
<dbReference type="AlphaFoldDB" id="A0A974HGY6"/>
<dbReference type="PROSITE" id="PS50089">
    <property type="entry name" value="ZF_RING_2"/>
    <property type="match status" value="1"/>
</dbReference>
<feature type="compositionally biased region" description="Polar residues" evidence="14">
    <location>
        <begin position="152"/>
        <end position="162"/>
    </location>
</feature>
<dbReference type="CDD" id="cd22663">
    <property type="entry name" value="FHA_RNF8"/>
    <property type="match status" value="1"/>
</dbReference>
<dbReference type="InterPro" id="IPR000253">
    <property type="entry name" value="FHA_dom"/>
</dbReference>
<evidence type="ECO:0000256" key="13">
    <source>
        <dbReference type="SAM" id="Coils"/>
    </source>
</evidence>
<keyword evidence="9 11" id="KW-0234">DNA repair</keyword>
<dbReference type="OrthoDB" id="5330228at2759"/>
<keyword evidence="6 11" id="KW-0833">Ubl conjugation pathway</keyword>
<evidence type="ECO:0000313" key="17">
    <source>
        <dbReference type="EMBL" id="OCT77478.1"/>
    </source>
</evidence>
<dbReference type="Gene3D" id="1.20.5.170">
    <property type="match status" value="1"/>
</dbReference>
<keyword evidence="5 11" id="KW-0863">Zinc-finger</keyword>
<dbReference type="SUPFAM" id="SSF57850">
    <property type="entry name" value="RING/U-box"/>
    <property type="match status" value="1"/>
</dbReference>
<keyword evidence="10 11" id="KW-0539">Nucleus</keyword>
<feature type="domain" description="RING-type" evidence="16">
    <location>
        <begin position="382"/>
        <end position="420"/>
    </location>
</feature>
<dbReference type="GO" id="GO:0042393">
    <property type="term" value="F:histone binding"/>
    <property type="evidence" value="ECO:0007669"/>
    <property type="project" value="UniProtKB-UniRule"/>
</dbReference>
<dbReference type="InterPro" id="IPR017907">
    <property type="entry name" value="Znf_RING_CS"/>
</dbReference>
<comment type="similarity">
    <text evidence="1">Belongs to the CHFR family.</text>
</comment>
<dbReference type="GO" id="GO:0043130">
    <property type="term" value="F:ubiquitin binding"/>
    <property type="evidence" value="ECO:0007669"/>
    <property type="project" value="UniProtKB-UniRule"/>
</dbReference>
<dbReference type="InterPro" id="IPR008984">
    <property type="entry name" value="SMAD_FHA_dom_sf"/>
</dbReference>
<dbReference type="GO" id="GO:0005829">
    <property type="term" value="C:cytosol"/>
    <property type="evidence" value="ECO:0007669"/>
    <property type="project" value="TreeGrafter"/>
</dbReference>
<feature type="compositionally biased region" description="Polar residues" evidence="14">
    <location>
        <begin position="179"/>
        <end position="200"/>
    </location>
</feature>
<evidence type="ECO:0000256" key="10">
    <source>
        <dbReference type="ARBA" id="ARBA00023242"/>
    </source>
</evidence>
<gene>
    <name evidence="19" type="primary">rnf8.S</name>
    <name evidence="11" type="synonym">RNF8</name>
    <name evidence="17" type="ORF">XELAEV_18028570mg</name>
</gene>
<comment type="function">
    <text evidence="12">E3 ubiquitin-protein ligase that plays a key role in DNA damage signaling via 2 distinct roles: by mediating the 'Lys-63'-linked ubiquitination of histones H2A and H2AX and promoting the recruitment of DNA repair proteins at double-strand breaks (DSBs) sites, and by catalyzing 'Lys-48'-linked ubiquitination to remove target proteins from DNA damage sites.</text>
</comment>
<evidence type="ECO:0000313" key="19">
    <source>
        <dbReference type="Xenbase" id="XB-GENE-6254223"/>
    </source>
</evidence>
<evidence type="ECO:0000256" key="2">
    <source>
        <dbReference type="ARBA" id="ARBA00022679"/>
    </source>
</evidence>
<dbReference type="PANTHER" id="PTHR15067:SF4">
    <property type="entry name" value="E3 UBIQUITIN-PROTEIN LIGASE RNF8"/>
    <property type="match status" value="1"/>
</dbReference>
<dbReference type="GO" id="GO:0061630">
    <property type="term" value="F:ubiquitin protein ligase activity"/>
    <property type="evidence" value="ECO:0007669"/>
    <property type="project" value="UniProtKB-EC"/>
</dbReference>
<comment type="similarity">
    <text evidence="11 12">Belongs to the RNF8 family.</text>
</comment>
<comment type="subcellular location">
    <subcellularLocation>
        <location evidence="12">Nucleus</location>
    </subcellularLocation>
</comment>
<feature type="coiled-coil region" evidence="13">
    <location>
        <begin position="280"/>
        <end position="371"/>
    </location>
</feature>
<keyword evidence="4 11" id="KW-0227">DNA damage</keyword>
<dbReference type="Pfam" id="PF00498">
    <property type="entry name" value="FHA"/>
    <property type="match status" value="1"/>
</dbReference>
<dbReference type="GO" id="GO:0000151">
    <property type="term" value="C:ubiquitin ligase complex"/>
    <property type="evidence" value="ECO:0007669"/>
    <property type="project" value="UniProtKB-UniRule"/>
</dbReference>
<dbReference type="SMART" id="SM00240">
    <property type="entry name" value="FHA"/>
    <property type="match status" value="1"/>
</dbReference>
<dbReference type="GO" id="GO:0070534">
    <property type="term" value="P:protein K63-linked ubiquitination"/>
    <property type="evidence" value="ECO:0007669"/>
    <property type="project" value="UniProtKB-UniRule"/>
</dbReference>
<evidence type="ECO:0000256" key="7">
    <source>
        <dbReference type="ARBA" id="ARBA00022833"/>
    </source>
</evidence>
<dbReference type="FunFam" id="1.20.5.170:FF:000050">
    <property type="entry name" value="E3 ubiquitin-protein ligase RNF8"/>
    <property type="match status" value="1"/>
</dbReference>
<dbReference type="GO" id="GO:0005634">
    <property type="term" value="C:nucleus"/>
    <property type="evidence" value="ECO:0007669"/>
    <property type="project" value="UniProtKB-SubCell"/>
</dbReference>
<dbReference type="GO" id="GO:0035861">
    <property type="term" value="C:site of double-strand break"/>
    <property type="evidence" value="ECO:0007669"/>
    <property type="project" value="TreeGrafter"/>
</dbReference>
<dbReference type="KEGG" id="xla:380076"/>
<organism evidence="17 18">
    <name type="scientific">Xenopus laevis</name>
    <name type="common">African clawed frog</name>
    <dbReference type="NCBI Taxonomy" id="8355"/>
    <lineage>
        <taxon>Eukaryota</taxon>
        <taxon>Metazoa</taxon>
        <taxon>Chordata</taxon>
        <taxon>Craniata</taxon>
        <taxon>Vertebrata</taxon>
        <taxon>Euteleostomi</taxon>
        <taxon>Amphibia</taxon>
        <taxon>Batrachia</taxon>
        <taxon>Anura</taxon>
        <taxon>Pipoidea</taxon>
        <taxon>Pipidae</taxon>
        <taxon>Xenopodinae</taxon>
        <taxon>Xenopus</taxon>
        <taxon>Xenopus</taxon>
    </lineage>
</organism>
<evidence type="ECO:0000256" key="4">
    <source>
        <dbReference type="ARBA" id="ARBA00022763"/>
    </source>
</evidence>
<dbReference type="InterPro" id="IPR017335">
    <property type="entry name" value="RNF8"/>
</dbReference>
<proteinExistence type="inferred from homology"/>
<dbReference type="PROSITE" id="PS00518">
    <property type="entry name" value="ZF_RING_1"/>
    <property type="match status" value="1"/>
</dbReference>
<protein>
    <recommendedName>
        <fullName evidence="12">E3 ubiquitin-protein ligase RNF8</fullName>
        <ecNumber evidence="12">2.3.2.27</ecNumber>
    </recommendedName>
</protein>
<dbReference type="HAMAP" id="MF_03067">
    <property type="entry name" value="RNF8"/>
    <property type="match status" value="1"/>
</dbReference>
<evidence type="ECO:0000259" key="15">
    <source>
        <dbReference type="PROSITE" id="PS50006"/>
    </source>
</evidence>
<keyword evidence="2 11" id="KW-0808">Transferase</keyword>
<dbReference type="GO" id="GO:0006325">
    <property type="term" value="P:chromatin organization"/>
    <property type="evidence" value="ECO:0007669"/>
    <property type="project" value="UniProtKB-KW"/>
</dbReference>
<dbReference type="GO" id="GO:0045739">
    <property type="term" value="P:positive regulation of DNA repair"/>
    <property type="evidence" value="ECO:0007669"/>
    <property type="project" value="UniProtKB-UniRule"/>
</dbReference>
<dbReference type="GO" id="GO:0006302">
    <property type="term" value="P:double-strand break repair"/>
    <property type="evidence" value="ECO:0007669"/>
    <property type="project" value="UniProtKB-UniRule"/>
</dbReference>
<dbReference type="AGR" id="Xenbase:XB-GENE-6254223"/>
<evidence type="ECO:0000256" key="3">
    <source>
        <dbReference type="ARBA" id="ARBA00022723"/>
    </source>
</evidence>
<dbReference type="RefSeq" id="NP_001080384.1">
    <property type="nucleotide sequence ID" value="NM_001086915.1"/>
</dbReference>
<feature type="domain" description="FHA" evidence="15">
    <location>
        <begin position="30"/>
        <end position="84"/>
    </location>
</feature>
<dbReference type="Proteomes" id="UP000694892">
    <property type="component" value="Chromosome 5S"/>
</dbReference>
<dbReference type="GO" id="GO:0003682">
    <property type="term" value="F:chromatin binding"/>
    <property type="evidence" value="ECO:0007669"/>
    <property type="project" value="UniProtKB-UniRule"/>
</dbReference>
<keyword evidence="8 11" id="KW-0156">Chromatin regulator</keyword>
<evidence type="ECO:0000256" key="5">
    <source>
        <dbReference type="ARBA" id="ARBA00022771"/>
    </source>
</evidence>
<evidence type="ECO:0000256" key="1">
    <source>
        <dbReference type="ARBA" id="ARBA00005797"/>
    </source>
</evidence>
<accession>A0A974HGY6</accession>
<dbReference type="SMART" id="SM00184">
    <property type="entry name" value="RING"/>
    <property type="match status" value="1"/>
</dbReference>
<comment type="pathway">
    <text evidence="11 12">Protein modification; protein ubiquitination.</text>
</comment>
<dbReference type="GO" id="GO:0042803">
    <property type="term" value="F:protein homodimerization activity"/>
    <property type="evidence" value="ECO:0007669"/>
    <property type="project" value="UniProtKB-UniRule"/>
</dbReference>
<comment type="catalytic activity">
    <reaction evidence="11">
        <text>S-ubiquitinyl-[E2 ubiquitin-conjugating enzyme]-L-cysteine + [acceptor protein]-L-lysine = [E2 ubiquitin-conjugating enzyme]-L-cysteine + N(6)-ubiquitinyl-[acceptor protein]-L-lysine.</text>
        <dbReference type="EC" id="2.3.2.27"/>
    </reaction>
</comment>
<dbReference type="FunFam" id="2.60.200.20:FF:000015">
    <property type="entry name" value="E3 ubiquitin-protein ligase RNF8"/>
    <property type="match status" value="1"/>
</dbReference>
<evidence type="ECO:0000259" key="16">
    <source>
        <dbReference type="PROSITE" id="PS50089"/>
    </source>
</evidence>
<comment type="subunit">
    <text evidence="12">Homodimer.</text>
</comment>